<keyword evidence="9" id="KW-1015">Disulfide bond</keyword>
<reference evidence="16" key="1">
    <citation type="thesis" date="2020" institute="ProQuest LLC" country="789 East Eisenhower Parkway, Ann Arbor, MI, USA">
        <title>Comparative Genomics and Chromosome Evolution.</title>
        <authorList>
            <person name="Mudd A.B."/>
        </authorList>
    </citation>
    <scope>NUCLEOTIDE SEQUENCE</scope>
    <source>
        <strain evidence="16">HN-11 Male</strain>
        <tissue evidence="16">Kidney and liver</tissue>
    </source>
</reference>
<dbReference type="PRINTS" id="PR00237">
    <property type="entry name" value="GPCRRHODOPSN"/>
</dbReference>
<evidence type="ECO:0000256" key="12">
    <source>
        <dbReference type="ARBA" id="ARBA00023224"/>
    </source>
</evidence>
<dbReference type="PANTHER" id="PTHR24242">
    <property type="entry name" value="G-PROTEIN COUPLED RECEPTOR"/>
    <property type="match status" value="1"/>
</dbReference>
<evidence type="ECO:0000256" key="2">
    <source>
        <dbReference type="ARBA" id="ARBA00022475"/>
    </source>
</evidence>
<dbReference type="PROSITE" id="PS00237">
    <property type="entry name" value="G_PROTEIN_RECEP_F1_1"/>
    <property type="match status" value="1"/>
</dbReference>
<dbReference type="InterPro" id="IPR050939">
    <property type="entry name" value="Olfactory_GPCR1"/>
</dbReference>
<dbReference type="Pfam" id="PF13853">
    <property type="entry name" value="7tm_4"/>
    <property type="match status" value="1"/>
</dbReference>
<dbReference type="FunFam" id="1.20.1070.10:FF:000010">
    <property type="entry name" value="Olfactory receptor"/>
    <property type="match status" value="1"/>
</dbReference>
<evidence type="ECO:0000259" key="15">
    <source>
        <dbReference type="PROSITE" id="PS50262"/>
    </source>
</evidence>
<dbReference type="InterPro" id="IPR000276">
    <property type="entry name" value="GPCR_Rhodpsn"/>
</dbReference>
<dbReference type="InterPro" id="IPR000725">
    <property type="entry name" value="Olfact_rcpt"/>
</dbReference>
<keyword evidence="8 14" id="KW-0472">Membrane</keyword>
<evidence type="ECO:0000256" key="8">
    <source>
        <dbReference type="ARBA" id="ARBA00023136"/>
    </source>
</evidence>
<keyword evidence="11" id="KW-0325">Glycoprotein</keyword>
<feature type="transmembrane region" description="Helical" evidence="14">
    <location>
        <begin position="27"/>
        <end position="52"/>
    </location>
</feature>
<evidence type="ECO:0000256" key="14">
    <source>
        <dbReference type="RuleBase" id="RU363047"/>
    </source>
</evidence>
<keyword evidence="4 13" id="KW-0812">Transmembrane</keyword>
<dbReference type="GO" id="GO:0004930">
    <property type="term" value="F:G protein-coupled receptor activity"/>
    <property type="evidence" value="ECO:0007669"/>
    <property type="project" value="UniProtKB-KW"/>
</dbReference>
<keyword evidence="10 13" id="KW-0675">Receptor</keyword>
<name>A0A8J6EL74_ELECQ</name>
<evidence type="ECO:0000256" key="11">
    <source>
        <dbReference type="ARBA" id="ARBA00023180"/>
    </source>
</evidence>
<sequence>MSMENHTTDNKFLLLGFPEIKDSKTIALFHVILVVYIMTLIINCAIIVLVSIKPQLHSAMYFFLQQLSFIESVFLTVVVPNMLRVIWLEGATISIAGCIFQSYVYCAVGCSECHLLTVMAYDRYLAICHPLRYNDIMNTKLQHSLVIYCWVFGFLLTQITPIFLCQLSFCRSHVIDHFFCDPVNFVELSCTLKSALQLEILVLSIPVIVLPFVLVIISYIYVFITIFGISSAGGRKKTFSTCSSHLTVVIMYFGTLVTIYMVPANGDTLTINKLISFLYIVVTPLLNPLIYSLRNQEIRAILVNILSGFKAVVHL</sequence>
<comment type="caution">
    <text evidence="16">The sequence shown here is derived from an EMBL/GenBank/DDBJ whole genome shotgun (WGS) entry which is preliminary data.</text>
</comment>
<protein>
    <recommendedName>
        <fullName evidence="14">Olfactory receptor</fullName>
    </recommendedName>
</protein>
<dbReference type="SUPFAM" id="SSF81321">
    <property type="entry name" value="Family A G protein-coupled receptor-like"/>
    <property type="match status" value="1"/>
</dbReference>
<comment type="similarity">
    <text evidence="13">Belongs to the G-protein coupled receptor 1 family.</text>
</comment>
<comment type="subcellular location">
    <subcellularLocation>
        <location evidence="1 14">Cell membrane</location>
        <topology evidence="1 14">Multi-pass membrane protein</topology>
    </subcellularLocation>
</comment>
<dbReference type="PROSITE" id="PS50262">
    <property type="entry name" value="G_PROTEIN_RECEP_F1_2"/>
    <property type="match status" value="1"/>
</dbReference>
<dbReference type="PRINTS" id="PR00245">
    <property type="entry name" value="OLFACTORYR"/>
</dbReference>
<evidence type="ECO:0000256" key="5">
    <source>
        <dbReference type="ARBA" id="ARBA00022725"/>
    </source>
</evidence>
<feature type="domain" description="G-protein coupled receptors family 1 profile" evidence="15">
    <location>
        <begin position="42"/>
        <end position="291"/>
    </location>
</feature>
<feature type="transmembrane region" description="Helical" evidence="14">
    <location>
        <begin position="201"/>
        <end position="230"/>
    </location>
</feature>
<keyword evidence="6 14" id="KW-1133">Transmembrane helix</keyword>
<evidence type="ECO:0000256" key="10">
    <source>
        <dbReference type="ARBA" id="ARBA00023170"/>
    </source>
</evidence>
<keyword evidence="2 14" id="KW-1003">Cell membrane</keyword>
<evidence type="ECO:0000256" key="4">
    <source>
        <dbReference type="ARBA" id="ARBA00022692"/>
    </source>
</evidence>
<dbReference type="Gene3D" id="1.20.1070.10">
    <property type="entry name" value="Rhodopsin 7-helix transmembrane proteins"/>
    <property type="match status" value="1"/>
</dbReference>
<dbReference type="InterPro" id="IPR017452">
    <property type="entry name" value="GPCR_Rhodpsn_7TM"/>
</dbReference>
<organism evidence="16 17">
    <name type="scientific">Eleutherodactylus coqui</name>
    <name type="common">Puerto Rican coqui</name>
    <dbReference type="NCBI Taxonomy" id="57060"/>
    <lineage>
        <taxon>Eukaryota</taxon>
        <taxon>Metazoa</taxon>
        <taxon>Chordata</taxon>
        <taxon>Craniata</taxon>
        <taxon>Vertebrata</taxon>
        <taxon>Euteleostomi</taxon>
        <taxon>Amphibia</taxon>
        <taxon>Batrachia</taxon>
        <taxon>Anura</taxon>
        <taxon>Neobatrachia</taxon>
        <taxon>Hyloidea</taxon>
        <taxon>Eleutherodactylidae</taxon>
        <taxon>Eleutherodactylinae</taxon>
        <taxon>Eleutherodactylus</taxon>
        <taxon>Eleutherodactylus</taxon>
    </lineage>
</organism>
<feature type="transmembrane region" description="Helical" evidence="14">
    <location>
        <begin position="242"/>
        <end position="262"/>
    </location>
</feature>
<keyword evidence="7 13" id="KW-0297">G-protein coupled receptor</keyword>
<feature type="transmembrane region" description="Helical" evidence="14">
    <location>
        <begin position="274"/>
        <end position="293"/>
    </location>
</feature>
<keyword evidence="5 14" id="KW-0552">Olfaction</keyword>
<feature type="transmembrane region" description="Helical" evidence="14">
    <location>
        <begin position="145"/>
        <end position="169"/>
    </location>
</feature>
<evidence type="ECO:0000256" key="3">
    <source>
        <dbReference type="ARBA" id="ARBA00022606"/>
    </source>
</evidence>
<keyword evidence="3 14" id="KW-0716">Sensory transduction</keyword>
<dbReference type="EMBL" id="WNTK01000192">
    <property type="protein sequence ID" value="KAG9471040.1"/>
    <property type="molecule type" value="Genomic_DNA"/>
</dbReference>
<accession>A0A8J6EL74</accession>
<gene>
    <name evidence="16" type="ORF">GDO78_016039</name>
</gene>
<dbReference type="Proteomes" id="UP000770717">
    <property type="component" value="Unassembled WGS sequence"/>
</dbReference>
<dbReference type="PANTHER" id="PTHR24242:SF253">
    <property type="entry name" value="OLFACTORY RECEPTOR-RELATED"/>
    <property type="match status" value="1"/>
</dbReference>
<evidence type="ECO:0000256" key="9">
    <source>
        <dbReference type="ARBA" id="ARBA00023157"/>
    </source>
</evidence>
<dbReference type="AlphaFoldDB" id="A0A8J6EL74"/>
<evidence type="ECO:0000313" key="17">
    <source>
        <dbReference type="Proteomes" id="UP000770717"/>
    </source>
</evidence>
<dbReference type="OrthoDB" id="9897990at2759"/>
<evidence type="ECO:0000256" key="13">
    <source>
        <dbReference type="RuleBase" id="RU000688"/>
    </source>
</evidence>
<evidence type="ECO:0000256" key="1">
    <source>
        <dbReference type="ARBA" id="ARBA00004651"/>
    </source>
</evidence>
<feature type="transmembrane region" description="Helical" evidence="14">
    <location>
        <begin position="59"/>
        <end position="79"/>
    </location>
</feature>
<evidence type="ECO:0000256" key="7">
    <source>
        <dbReference type="ARBA" id="ARBA00023040"/>
    </source>
</evidence>
<evidence type="ECO:0000256" key="6">
    <source>
        <dbReference type="ARBA" id="ARBA00022989"/>
    </source>
</evidence>
<proteinExistence type="inferred from homology"/>
<keyword evidence="12 13" id="KW-0807">Transducer</keyword>
<evidence type="ECO:0000313" key="16">
    <source>
        <dbReference type="EMBL" id="KAG9471040.1"/>
    </source>
</evidence>
<dbReference type="GO" id="GO:0005886">
    <property type="term" value="C:plasma membrane"/>
    <property type="evidence" value="ECO:0007669"/>
    <property type="project" value="UniProtKB-SubCell"/>
</dbReference>
<dbReference type="GO" id="GO:0004984">
    <property type="term" value="F:olfactory receptor activity"/>
    <property type="evidence" value="ECO:0007669"/>
    <property type="project" value="InterPro"/>
</dbReference>
<keyword evidence="17" id="KW-1185">Reference proteome</keyword>